<evidence type="ECO:0000313" key="2">
    <source>
        <dbReference type="Proteomes" id="UP000709295"/>
    </source>
</evidence>
<evidence type="ECO:0000313" key="1">
    <source>
        <dbReference type="EMBL" id="KAG6941343.1"/>
    </source>
</evidence>
<accession>A0A8J5IBH3</accession>
<dbReference type="EMBL" id="JAENGY010003733">
    <property type="protein sequence ID" value="KAG6941343.1"/>
    <property type="molecule type" value="Genomic_DNA"/>
</dbReference>
<protein>
    <recommendedName>
        <fullName evidence="3">Helitron helicase-like domain-containing protein</fullName>
    </recommendedName>
</protein>
<dbReference type="Proteomes" id="UP000709295">
    <property type="component" value="Unassembled WGS sequence"/>
</dbReference>
<name>A0A8J5IBH3_9STRA</name>
<keyword evidence="2" id="KW-1185">Reference proteome</keyword>
<comment type="caution">
    <text evidence="1">The sequence shown here is derived from an EMBL/GenBank/DDBJ whole genome shotgun (WGS) entry which is preliminary data.</text>
</comment>
<dbReference type="AlphaFoldDB" id="A0A8J5IBH3"/>
<sequence length="198" mass="22365">MVETQGRGTLHDHFLIWLCRCPPNAESFEKQVATDGEIFLNEVAQYADSTNQLPIPLDSGNCANCGETFATLVPLPIPVKARENIVGRFVGRRVPPHIRELLLVSCCRCNAQLSSQHALRRLLLMNWPVAWPPAMIHHTQRDIIDQAIREAESRMSIVEAENLCKRFRYYWQRCVTGAYGDQLSPSSERFTGTVFPAG</sequence>
<gene>
    <name evidence="1" type="ORF">JG688_00018718</name>
</gene>
<organism evidence="1 2">
    <name type="scientific">Phytophthora aleatoria</name>
    <dbReference type="NCBI Taxonomy" id="2496075"/>
    <lineage>
        <taxon>Eukaryota</taxon>
        <taxon>Sar</taxon>
        <taxon>Stramenopiles</taxon>
        <taxon>Oomycota</taxon>
        <taxon>Peronosporomycetes</taxon>
        <taxon>Peronosporales</taxon>
        <taxon>Peronosporaceae</taxon>
        <taxon>Phytophthora</taxon>
    </lineage>
</organism>
<proteinExistence type="predicted"/>
<evidence type="ECO:0008006" key="3">
    <source>
        <dbReference type="Google" id="ProtNLM"/>
    </source>
</evidence>
<reference evidence="1" key="1">
    <citation type="submission" date="2021-01" db="EMBL/GenBank/DDBJ databases">
        <title>Phytophthora aleatoria, a newly-described species from Pinus radiata is distinct from Phytophthora cactorum isolates based on comparative genomics.</title>
        <authorList>
            <person name="Mcdougal R."/>
            <person name="Panda P."/>
            <person name="Williams N."/>
            <person name="Studholme D.J."/>
        </authorList>
    </citation>
    <scope>NUCLEOTIDE SEQUENCE</scope>
    <source>
        <strain evidence="1">NZFS 4037</strain>
    </source>
</reference>